<dbReference type="KEGG" id="vta:A2874"/>
<evidence type="ECO:0000313" key="8">
    <source>
        <dbReference type="Proteomes" id="UP000235828"/>
    </source>
</evidence>
<feature type="region of interest" description="Disordered" evidence="5">
    <location>
        <begin position="149"/>
        <end position="170"/>
    </location>
</feature>
<protein>
    <recommendedName>
        <fullName evidence="9">Periplasmic protein CpxP</fullName>
    </recommendedName>
</protein>
<gene>
    <name evidence="7" type="ORF">VTAP4600_A2874</name>
</gene>
<feature type="chain" id="PRO_5018314029" description="Periplasmic protein CpxP" evidence="6">
    <location>
        <begin position="26"/>
        <end position="170"/>
    </location>
</feature>
<evidence type="ECO:0008006" key="9">
    <source>
        <dbReference type="Google" id="ProtNLM"/>
    </source>
</evidence>
<proteinExistence type="inferred from homology"/>
<dbReference type="AlphaFoldDB" id="A0A2N8ZG10"/>
<organism evidence="7 8">
    <name type="scientific">Vibrio tapetis subsp. tapetis</name>
    <dbReference type="NCBI Taxonomy" id="1671868"/>
    <lineage>
        <taxon>Bacteria</taxon>
        <taxon>Pseudomonadati</taxon>
        <taxon>Pseudomonadota</taxon>
        <taxon>Gammaproteobacteria</taxon>
        <taxon>Vibrionales</taxon>
        <taxon>Vibrionaceae</taxon>
        <taxon>Vibrio</taxon>
    </lineage>
</organism>
<evidence type="ECO:0000256" key="2">
    <source>
        <dbReference type="ARBA" id="ARBA00008441"/>
    </source>
</evidence>
<name>A0A2N8ZG10_9VIBR</name>
<dbReference type="OrthoDB" id="6105813at2"/>
<reference evidence="7 8" key="1">
    <citation type="submission" date="2017-10" db="EMBL/GenBank/DDBJ databases">
        <authorList>
            <person name="Banno H."/>
            <person name="Chua N.-H."/>
        </authorList>
    </citation>
    <scope>NUCLEOTIDE SEQUENCE [LARGE SCALE GENOMIC DNA]</scope>
    <source>
        <strain evidence="7">Vibrio tapetis CECT4600</strain>
    </source>
</reference>
<feature type="signal peptide" evidence="6">
    <location>
        <begin position="1"/>
        <end position="25"/>
    </location>
</feature>
<evidence type="ECO:0000256" key="4">
    <source>
        <dbReference type="ARBA" id="ARBA00022764"/>
    </source>
</evidence>
<dbReference type="PANTHER" id="PTHR38102:SF1">
    <property type="entry name" value="PERIPLASMIC CHAPERONE SPY"/>
    <property type="match status" value="1"/>
</dbReference>
<comment type="subcellular location">
    <subcellularLocation>
        <location evidence="1">Periplasm</location>
    </subcellularLocation>
</comment>
<dbReference type="EMBL" id="LT960611">
    <property type="protein sequence ID" value="SON50840.1"/>
    <property type="molecule type" value="Genomic_DNA"/>
</dbReference>
<sequence>MKLAKKMVIAAAVLPIAFGSASAFAFGGGKGGDHKGGNHFAKKCGGMDKRVMRQLDLTDDQKEQFKELRQQGREAGKGKNSEMFANMQAHQQKVQDLVLADTFDEQAAQTLANEMVTKQAERRVSMLEKQHKAMSILTAEQKAKFKELQAERMQDCQERFEERQDRKSDS</sequence>
<keyword evidence="4" id="KW-0574">Periplasm</keyword>
<evidence type="ECO:0000256" key="5">
    <source>
        <dbReference type="SAM" id="MobiDB-lite"/>
    </source>
</evidence>
<dbReference type="Gene3D" id="1.20.120.1490">
    <property type="match status" value="1"/>
</dbReference>
<accession>A0A2N8ZG10</accession>
<dbReference type="CDD" id="cd09916">
    <property type="entry name" value="CpxP_like"/>
    <property type="match status" value="1"/>
</dbReference>
<dbReference type="Proteomes" id="UP000235828">
    <property type="component" value="Chromosome A"/>
</dbReference>
<dbReference type="GO" id="GO:0030288">
    <property type="term" value="C:outer membrane-bounded periplasmic space"/>
    <property type="evidence" value="ECO:0007669"/>
    <property type="project" value="TreeGrafter"/>
</dbReference>
<evidence type="ECO:0000256" key="1">
    <source>
        <dbReference type="ARBA" id="ARBA00004418"/>
    </source>
</evidence>
<keyword evidence="8" id="KW-1185">Reference proteome</keyword>
<dbReference type="GO" id="GO:0051082">
    <property type="term" value="F:unfolded protein binding"/>
    <property type="evidence" value="ECO:0007669"/>
    <property type="project" value="TreeGrafter"/>
</dbReference>
<dbReference type="PANTHER" id="PTHR38102">
    <property type="entry name" value="PERIPLASMIC CHAPERONE SPY"/>
    <property type="match status" value="1"/>
</dbReference>
<dbReference type="RefSeq" id="WP_102523261.1">
    <property type="nucleotide sequence ID" value="NZ_LT960611.1"/>
</dbReference>
<evidence type="ECO:0000256" key="6">
    <source>
        <dbReference type="SAM" id="SignalP"/>
    </source>
</evidence>
<evidence type="ECO:0000313" key="7">
    <source>
        <dbReference type="EMBL" id="SON50840.1"/>
    </source>
</evidence>
<dbReference type="InterPro" id="IPR012899">
    <property type="entry name" value="LTXXQ"/>
</dbReference>
<dbReference type="InterPro" id="IPR052211">
    <property type="entry name" value="Cpx_auxiliary_protein"/>
</dbReference>
<dbReference type="Pfam" id="PF07813">
    <property type="entry name" value="LTXXQ"/>
    <property type="match status" value="1"/>
</dbReference>
<comment type="similarity">
    <text evidence="2">Belongs to the CpxP/Spy family.</text>
</comment>
<evidence type="ECO:0000256" key="3">
    <source>
        <dbReference type="ARBA" id="ARBA00022729"/>
    </source>
</evidence>
<dbReference type="PIRSF" id="PIRSF034445">
    <property type="entry name" value="CpxP_Spy"/>
    <property type="match status" value="1"/>
</dbReference>
<dbReference type="NCBIfam" id="NF009391">
    <property type="entry name" value="PRK12750.1"/>
    <property type="match status" value="1"/>
</dbReference>
<keyword evidence="3 6" id="KW-0732">Signal</keyword>